<accession>A0A6J6X4W9</accession>
<organism evidence="3">
    <name type="scientific">freshwater metagenome</name>
    <dbReference type="NCBI Taxonomy" id="449393"/>
    <lineage>
        <taxon>unclassified sequences</taxon>
        <taxon>metagenomes</taxon>
        <taxon>ecological metagenomes</taxon>
    </lineage>
</organism>
<dbReference type="Pfam" id="PF13439">
    <property type="entry name" value="Glyco_transf_4"/>
    <property type="match status" value="1"/>
</dbReference>
<dbReference type="InterPro" id="IPR001296">
    <property type="entry name" value="Glyco_trans_1"/>
</dbReference>
<dbReference type="InterPro" id="IPR028098">
    <property type="entry name" value="Glyco_trans_4-like_N"/>
</dbReference>
<dbReference type="EMBL" id="CAFAAG010000028">
    <property type="protein sequence ID" value="CAB4790306.1"/>
    <property type="molecule type" value="Genomic_DNA"/>
</dbReference>
<evidence type="ECO:0000259" key="1">
    <source>
        <dbReference type="Pfam" id="PF00534"/>
    </source>
</evidence>
<dbReference type="PANTHER" id="PTHR45947">
    <property type="entry name" value="SULFOQUINOVOSYL TRANSFERASE SQD2"/>
    <property type="match status" value="1"/>
</dbReference>
<protein>
    <submittedName>
        <fullName evidence="3">Unannotated protein</fullName>
    </submittedName>
</protein>
<dbReference type="PANTHER" id="PTHR45947:SF3">
    <property type="entry name" value="SULFOQUINOVOSYL TRANSFERASE SQD2"/>
    <property type="match status" value="1"/>
</dbReference>
<dbReference type="Pfam" id="PF00534">
    <property type="entry name" value="Glycos_transf_1"/>
    <property type="match status" value="1"/>
</dbReference>
<feature type="domain" description="Glycosyltransferase subfamily 4-like N-terminal" evidence="2">
    <location>
        <begin position="15"/>
        <end position="173"/>
    </location>
</feature>
<dbReference type="InterPro" id="IPR050194">
    <property type="entry name" value="Glycosyltransferase_grp1"/>
</dbReference>
<name>A0A6J6X4W9_9ZZZZ</name>
<evidence type="ECO:0000259" key="2">
    <source>
        <dbReference type="Pfam" id="PF13439"/>
    </source>
</evidence>
<dbReference type="CDD" id="cd03801">
    <property type="entry name" value="GT4_PimA-like"/>
    <property type="match status" value="1"/>
</dbReference>
<gene>
    <name evidence="3" type="ORF">UFOPK2975_00540</name>
</gene>
<reference evidence="3" key="1">
    <citation type="submission" date="2020-05" db="EMBL/GenBank/DDBJ databases">
        <authorList>
            <person name="Chiriac C."/>
            <person name="Salcher M."/>
            <person name="Ghai R."/>
            <person name="Kavagutti S V."/>
        </authorList>
    </citation>
    <scope>NUCLEOTIDE SEQUENCE</scope>
</reference>
<proteinExistence type="predicted"/>
<dbReference type="AlphaFoldDB" id="A0A6J6X4W9"/>
<feature type="domain" description="Glycosyl transferase family 1" evidence="1">
    <location>
        <begin position="178"/>
        <end position="332"/>
    </location>
</feature>
<dbReference type="SUPFAM" id="SSF53756">
    <property type="entry name" value="UDP-Glycosyltransferase/glycogen phosphorylase"/>
    <property type="match status" value="1"/>
</dbReference>
<dbReference type="GO" id="GO:0016757">
    <property type="term" value="F:glycosyltransferase activity"/>
    <property type="evidence" value="ECO:0007669"/>
    <property type="project" value="InterPro"/>
</dbReference>
<evidence type="ECO:0000313" key="3">
    <source>
        <dbReference type="EMBL" id="CAB4790306.1"/>
    </source>
</evidence>
<dbReference type="Gene3D" id="3.40.50.2000">
    <property type="entry name" value="Glycogen Phosphorylase B"/>
    <property type="match status" value="2"/>
</dbReference>
<sequence>MLRVAMVSPYSVSVPGGVQAQVMGLARELRRIGHEVRVLAPCDGPPPEPFVTPLGQSLPTSANGSVAPLAPDPSAALRTIRALNDEAFDVIHLHEPIVPGPTVTSLLLRLAPTVGTFHAAGDSSSYRVLNKTARWAANHLSARVAVSEAAKELASRYLDGDYQVLFNGIETSRYLKIGAQRETQPTIFFCGRFEPRKGLEVLLGAMKHLPHNFALWIAADGPGIDEMHRLYENDHRISWLGRITETDKLDRLSRCTVFCAPSLRGESFGIVLLEAMAAAVPLVTTDIDGYRNVATHEVNALLVAPGDEEQLASSITRIVDDTNLSQRLVAGGLKRAEDFSMQRLATEYVAIYERLLAAEKNNEIVVQPNKLLSMFEHRVLRRPQVDPN</sequence>